<evidence type="ECO:0000313" key="1">
    <source>
        <dbReference type="EMBL" id="KAJ0179060.1"/>
    </source>
</evidence>
<gene>
    <name evidence="1" type="ORF">K1T71_005835</name>
</gene>
<comment type="caution">
    <text evidence="1">The sequence shown here is derived from an EMBL/GenBank/DDBJ whole genome shotgun (WGS) entry which is preliminary data.</text>
</comment>
<sequence length="149" mass="17298">MRREEYLPAPLIKSLSAIDPAGFQVEWTRVDSYDDMDPVLGYKVKIWEVCDKRLLYDKADGAVMLAKRDTRFSQALESRRIPDSEPFVIILPGFERTRTKVSNIKLNVLYEVRVLAYTRTMDGPLSQPTRIKLMKDNESDRHKEVYIAS</sequence>
<name>A0ACC1D5I1_9NEOP</name>
<dbReference type="Proteomes" id="UP000824533">
    <property type="component" value="Linkage Group LG09"/>
</dbReference>
<keyword evidence="2" id="KW-1185">Reference proteome</keyword>
<reference evidence="1 2" key="1">
    <citation type="journal article" date="2021" name="Front. Genet.">
        <title>Chromosome-Level Genome Assembly Reveals Significant Gene Expansion in the Toll and IMD Signaling Pathways of Dendrolimus kikuchii.</title>
        <authorList>
            <person name="Zhou J."/>
            <person name="Wu P."/>
            <person name="Xiong Z."/>
            <person name="Liu N."/>
            <person name="Zhao N."/>
            <person name="Ji M."/>
            <person name="Qiu Y."/>
            <person name="Yang B."/>
        </authorList>
    </citation>
    <scope>NUCLEOTIDE SEQUENCE [LARGE SCALE GENOMIC DNA]</scope>
    <source>
        <strain evidence="1">Ann1</strain>
    </source>
</reference>
<proteinExistence type="predicted"/>
<organism evidence="1 2">
    <name type="scientific">Dendrolimus kikuchii</name>
    <dbReference type="NCBI Taxonomy" id="765133"/>
    <lineage>
        <taxon>Eukaryota</taxon>
        <taxon>Metazoa</taxon>
        <taxon>Ecdysozoa</taxon>
        <taxon>Arthropoda</taxon>
        <taxon>Hexapoda</taxon>
        <taxon>Insecta</taxon>
        <taxon>Pterygota</taxon>
        <taxon>Neoptera</taxon>
        <taxon>Endopterygota</taxon>
        <taxon>Lepidoptera</taxon>
        <taxon>Glossata</taxon>
        <taxon>Ditrysia</taxon>
        <taxon>Bombycoidea</taxon>
        <taxon>Lasiocampidae</taxon>
        <taxon>Dendrolimus</taxon>
    </lineage>
</organism>
<dbReference type="EMBL" id="CM034395">
    <property type="protein sequence ID" value="KAJ0179060.1"/>
    <property type="molecule type" value="Genomic_DNA"/>
</dbReference>
<evidence type="ECO:0000313" key="2">
    <source>
        <dbReference type="Proteomes" id="UP000824533"/>
    </source>
</evidence>
<protein>
    <submittedName>
        <fullName evidence="1">Uncharacterized protein</fullName>
    </submittedName>
</protein>
<accession>A0ACC1D5I1</accession>